<name>A0AA42IY70_9FIRM</name>
<keyword evidence="1" id="KW-0472">Membrane</keyword>
<feature type="transmembrane region" description="Helical" evidence="1">
    <location>
        <begin position="67"/>
        <end position="87"/>
    </location>
</feature>
<organism evidence="2 3">
    <name type="scientific">Holtiella tumoricola</name>
    <dbReference type="NCBI Taxonomy" id="3018743"/>
    <lineage>
        <taxon>Bacteria</taxon>
        <taxon>Bacillati</taxon>
        <taxon>Bacillota</taxon>
        <taxon>Clostridia</taxon>
        <taxon>Lachnospirales</taxon>
        <taxon>Cellulosilyticaceae</taxon>
        <taxon>Holtiella</taxon>
    </lineage>
</organism>
<accession>A0AA42IY70</accession>
<dbReference type="RefSeq" id="WP_271010686.1">
    <property type="nucleotide sequence ID" value="NZ_JAQIFT010000003.1"/>
</dbReference>
<proteinExistence type="predicted"/>
<keyword evidence="1" id="KW-1133">Transmembrane helix</keyword>
<comment type="caution">
    <text evidence="2">The sequence shown here is derived from an EMBL/GenBank/DDBJ whole genome shotgun (WGS) entry which is preliminary data.</text>
</comment>
<dbReference type="Proteomes" id="UP001169242">
    <property type="component" value="Unassembled WGS sequence"/>
</dbReference>
<keyword evidence="3" id="KW-1185">Reference proteome</keyword>
<sequence>MLLNLIIIIAADLGFEFLFEKLNQSKYEPFEKVQAKTRELESKKVWQYSSLAVAVLGTIYLCNFFAVNFFIVVILLGFILALINTIFESTFYDHRRNTLR</sequence>
<protein>
    <submittedName>
        <fullName evidence="2">Uncharacterized protein</fullName>
    </submittedName>
</protein>
<evidence type="ECO:0000256" key="1">
    <source>
        <dbReference type="SAM" id="Phobius"/>
    </source>
</evidence>
<dbReference type="AlphaFoldDB" id="A0AA42IY70"/>
<evidence type="ECO:0000313" key="3">
    <source>
        <dbReference type="Proteomes" id="UP001169242"/>
    </source>
</evidence>
<dbReference type="EMBL" id="JAQIFT010000003">
    <property type="protein sequence ID" value="MDA3729917.1"/>
    <property type="molecule type" value="Genomic_DNA"/>
</dbReference>
<gene>
    <name evidence="2" type="ORF">PBV87_00120</name>
</gene>
<keyword evidence="1" id="KW-0812">Transmembrane</keyword>
<reference evidence="2" key="1">
    <citation type="journal article" date="2023" name="Int. J. Syst. Evol. Microbiol.">
        <title>&lt;i&gt;Holtiella tumoricola&lt;/i&gt; gen. nov. sp. nov., isolated from a human clinical sample.</title>
        <authorList>
            <person name="Allen-Vercoe E."/>
            <person name="Daigneault M.C."/>
            <person name="Vancuren S.J."/>
            <person name="Cochrane K."/>
            <person name="O'Neal L.L."/>
            <person name="Sankaranarayanan K."/>
            <person name="Lawson P.A."/>
        </authorList>
    </citation>
    <scope>NUCLEOTIDE SEQUENCE</scope>
    <source>
        <strain evidence="2">CC70A</strain>
    </source>
</reference>
<evidence type="ECO:0000313" key="2">
    <source>
        <dbReference type="EMBL" id="MDA3729917.1"/>
    </source>
</evidence>